<feature type="region of interest" description="Disordered" evidence="1">
    <location>
        <begin position="55"/>
        <end position="76"/>
    </location>
</feature>
<sequence length="124" mass="13189">MLYCRRLDAGTAQWEHALADEEGPSVVLAREKGQASPGAEVKAFHPLLLEDSAGDVGSTRISHKPGQGPAAAGTGQSLECRPLEALLKAPHTERRSNVCPNSGVMLEKMRHLRGCLQLPSAVPT</sequence>
<organism evidence="2 3">
    <name type="scientific">Cymbomonas tetramitiformis</name>
    <dbReference type="NCBI Taxonomy" id="36881"/>
    <lineage>
        <taxon>Eukaryota</taxon>
        <taxon>Viridiplantae</taxon>
        <taxon>Chlorophyta</taxon>
        <taxon>Pyramimonadophyceae</taxon>
        <taxon>Pyramimonadales</taxon>
        <taxon>Pyramimonadaceae</taxon>
        <taxon>Cymbomonas</taxon>
    </lineage>
</organism>
<comment type="caution">
    <text evidence="2">The sequence shown here is derived from an EMBL/GenBank/DDBJ whole genome shotgun (WGS) entry which is preliminary data.</text>
</comment>
<protein>
    <submittedName>
        <fullName evidence="2">Uncharacterized protein</fullName>
    </submittedName>
</protein>
<gene>
    <name evidence="2" type="ORF">CYMTET_32961</name>
</gene>
<dbReference type="Proteomes" id="UP001190700">
    <property type="component" value="Unassembled WGS sequence"/>
</dbReference>
<name>A0AAE0KRE7_9CHLO</name>
<feature type="compositionally biased region" description="Low complexity" evidence="1">
    <location>
        <begin position="65"/>
        <end position="76"/>
    </location>
</feature>
<accession>A0AAE0KRE7</accession>
<dbReference type="AlphaFoldDB" id="A0AAE0KRE7"/>
<keyword evidence="3" id="KW-1185">Reference proteome</keyword>
<evidence type="ECO:0000313" key="3">
    <source>
        <dbReference type="Proteomes" id="UP001190700"/>
    </source>
</evidence>
<reference evidence="2 3" key="1">
    <citation type="journal article" date="2015" name="Genome Biol. Evol.">
        <title>Comparative Genomics of a Bacterivorous Green Alga Reveals Evolutionary Causalities and Consequences of Phago-Mixotrophic Mode of Nutrition.</title>
        <authorList>
            <person name="Burns J.A."/>
            <person name="Paasch A."/>
            <person name="Narechania A."/>
            <person name="Kim E."/>
        </authorList>
    </citation>
    <scope>NUCLEOTIDE SEQUENCE [LARGE SCALE GENOMIC DNA]</scope>
    <source>
        <strain evidence="2 3">PLY_AMNH</strain>
    </source>
</reference>
<evidence type="ECO:0000256" key="1">
    <source>
        <dbReference type="SAM" id="MobiDB-lite"/>
    </source>
</evidence>
<proteinExistence type="predicted"/>
<dbReference type="EMBL" id="LGRX02019936">
    <property type="protein sequence ID" value="KAK3257972.1"/>
    <property type="molecule type" value="Genomic_DNA"/>
</dbReference>
<evidence type="ECO:0000313" key="2">
    <source>
        <dbReference type="EMBL" id="KAK3257972.1"/>
    </source>
</evidence>